<name>A0A1E3M1N4_9SPHN</name>
<evidence type="ECO:0000313" key="3">
    <source>
        <dbReference type="Proteomes" id="UP000094487"/>
    </source>
</evidence>
<dbReference type="EMBL" id="MDDS01000006">
    <property type="protein sequence ID" value="ODP39265.1"/>
    <property type="molecule type" value="Genomic_DNA"/>
</dbReference>
<dbReference type="Proteomes" id="UP000094487">
    <property type="component" value="Unassembled WGS sequence"/>
</dbReference>
<accession>A0A1E3M1N4</accession>
<dbReference type="OrthoDB" id="7509488at2"/>
<evidence type="ECO:0000313" key="2">
    <source>
        <dbReference type="EMBL" id="ODP39265.1"/>
    </source>
</evidence>
<organism evidence="2 3">
    <name type="scientific">Sphingomonas turrisvirgatae</name>
    <dbReference type="NCBI Taxonomy" id="1888892"/>
    <lineage>
        <taxon>Bacteria</taxon>
        <taxon>Pseudomonadati</taxon>
        <taxon>Pseudomonadota</taxon>
        <taxon>Alphaproteobacteria</taxon>
        <taxon>Sphingomonadales</taxon>
        <taxon>Sphingomonadaceae</taxon>
        <taxon>Sphingomonas</taxon>
    </lineage>
</organism>
<feature type="region of interest" description="Disordered" evidence="1">
    <location>
        <begin position="1"/>
        <end position="34"/>
    </location>
</feature>
<keyword evidence="3" id="KW-1185">Reference proteome</keyword>
<dbReference type="STRING" id="1888892.BFL28_10655"/>
<sequence length="67" mass="6725">MCVSAKAPDVPSIPERQATKLPDQGATAGRSDAMARRRRGLYASILTSPQGALGAANVSGISGATLG</sequence>
<dbReference type="AlphaFoldDB" id="A0A1E3M1N4"/>
<evidence type="ECO:0000256" key="1">
    <source>
        <dbReference type="SAM" id="MobiDB-lite"/>
    </source>
</evidence>
<gene>
    <name evidence="2" type="ORF">BFL28_10655</name>
</gene>
<protein>
    <submittedName>
        <fullName evidence="2">Uncharacterized protein</fullName>
    </submittedName>
</protein>
<proteinExistence type="predicted"/>
<comment type="caution">
    <text evidence="2">The sequence shown here is derived from an EMBL/GenBank/DDBJ whole genome shotgun (WGS) entry which is preliminary data.</text>
</comment>
<reference evidence="2 3" key="1">
    <citation type="submission" date="2016-08" db="EMBL/GenBank/DDBJ databases">
        <title>Draft genome of the agarase producing Sphingomonas sp. MCT13.</title>
        <authorList>
            <person name="D'Andrea M.M."/>
            <person name="Rossolini G.M."/>
            <person name="Thaller M.C."/>
        </authorList>
    </citation>
    <scope>NUCLEOTIDE SEQUENCE [LARGE SCALE GENOMIC DNA]</scope>
    <source>
        <strain evidence="2 3">MCT13</strain>
    </source>
</reference>
<dbReference type="RefSeq" id="WP_079246882.1">
    <property type="nucleotide sequence ID" value="NZ_MDDS01000006.1"/>
</dbReference>